<evidence type="ECO:0000313" key="5">
    <source>
        <dbReference type="Proteomes" id="UP001377567"/>
    </source>
</evidence>
<dbReference type="EMBL" id="BTGD01000010">
    <property type="protein sequence ID" value="GMM56641.1"/>
    <property type="molecule type" value="Genomic_DNA"/>
</dbReference>
<dbReference type="GO" id="GO:0008270">
    <property type="term" value="F:zinc ion binding"/>
    <property type="evidence" value="ECO:0007669"/>
    <property type="project" value="InterPro"/>
</dbReference>
<evidence type="ECO:0000313" key="4">
    <source>
        <dbReference type="EMBL" id="GMM56641.1"/>
    </source>
</evidence>
<evidence type="ECO:0000256" key="2">
    <source>
        <dbReference type="SAM" id="MobiDB-lite"/>
    </source>
</evidence>
<dbReference type="Gene3D" id="2.30.30.190">
    <property type="entry name" value="CAP Gly-rich-like domain"/>
    <property type="match status" value="1"/>
</dbReference>
<comment type="caution">
    <text evidence="4">The sequence shown here is derived from an EMBL/GenBank/DDBJ whole genome shotgun (WGS) entry which is preliminary data.</text>
</comment>
<feature type="coiled-coil region" evidence="1">
    <location>
        <begin position="164"/>
        <end position="322"/>
    </location>
</feature>
<dbReference type="InterPro" id="IPR000938">
    <property type="entry name" value="CAP-Gly_domain"/>
</dbReference>
<dbReference type="SUPFAM" id="SSF57756">
    <property type="entry name" value="Retrovirus zinc finger-like domains"/>
    <property type="match status" value="1"/>
</dbReference>
<proteinExistence type="predicted"/>
<evidence type="ECO:0000256" key="1">
    <source>
        <dbReference type="SAM" id="Coils"/>
    </source>
</evidence>
<dbReference type="InterPro" id="IPR036875">
    <property type="entry name" value="Znf_CCHC_sf"/>
</dbReference>
<evidence type="ECO:0000259" key="3">
    <source>
        <dbReference type="PROSITE" id="PS50245"/>
    </source>
</evidence>
<dbReference type="PANTHER" id="PTHR18916">
    <property type="entry name" value="DYNACTIN 1-RELATED MICROTUBULE-BINDING"/>
    <property type="match status" value="1"/>
</dbReference>
<dbReference type="Pfam" id="PF01302">
    <property type="entry name" value="CAP_GLY"/>
    <property type="match status" value="1"/>
</dbReference>
<dbReference type="PROSITE" id="PS00845">
    <property type="entry name" value="CAP_GLY_1"/>
    <property type="match status" value="1"/>
</dbReference>
<feature type="domain" description="CAP-Gly" evidence="3">
    <location>
        <begin position="26"/>
        <end position="69"/>
    </location>
</feature>
<dbReference type="AlphaFoldDB" id="A0AAV5RZ09"/>
<dbReference type="InterPro" id="IPR036859">
    <property type="entry name" value="CAP-Gly_dom_sf"/>
</dbReference>
<feature type="region of interest" description="Disordered" evidence="2">
    <location>
        <begin position="411"/>
        <end position="435"/>
    </location>
</feature>
<dbReference type="SMART" id="SM01052">
    <property type="entry name" value="CAP_GLY"/>
    <property type="match status" value="1"/>
</dbReference>
<dbReference type="PROSITE" id="PS50245">
    <property type="entry name" value="CAP_GLY_2"/>
    <property type="match status" value="1"/>
</dbReference>
<reference evidence="4 5" key="1">
    <citation type="journal article" date="2023" name="Elife">
        <title>Identification of key yeast species and microbe-microbe interactions impacting larval growth of Drosophila in the wild.</title>
        <authorList>
            <person name="Mure A."/>
            <person name="Sugiura Y."/>
            <person name="Maeda R."/>
            <person name="Honda K."/>
            <person name="Sakurai N."/>
            <person name="Takahashi Y."/>
            <person name="Watada M."/>
            <person name="Katoh T."/>
            <person name="Gotoh A."/>
            <person name="Gotoh Y."/>
            <person name="Taniguchi I."/>
            <person name="Nakamura K."/>
            <person name="Hayashi T."/>
            <person name="Katayama T."/>
            <person name="Uemura T."/>
            <person name="Hattori Y."/>
        </authorList>
    </citation>
    <scope>NUCLEOTIDE SEQUENCE [LARGE SCALE GENOMIC DNA]</scope>
    <source>
        <strain evidence="4 5">KH-74</strain>
    </source>
</reference>
<feature type="compositionally biased region" description="Polar residues" evidence="2">
    <location>
        <begin position="417"/>
        <end position="435"/>
    </location>
</feature>
<name>A0AAV5RZ09_MAUHU</name>
<sequence>MEQYQDRVGSDIQIPGIGRGRVKYVGPVHSKPGVFVGVDLLANIGKNDGSFQGTRYFSTEHPQSGLFIQLAKVEQLLQRGREELPVHTAVSSRQSTVSPAPSLGRSMRITNNIVDIPTLARHADDTVDSIEIDGFSSSVMVDEPLPTTRSSHGTLTPSANDTQLQELQQRVNKYEALLDEQRIVFEELQPVLDASERRTKVLEQERDELRRQLEQEHAEQQERRLYFDREHAELMEAVERLQKEIDLNEQRVHDQAVPAEVLNELSELQEFKRQVESAREQGVDQQNENVVPQQLLDELSELQSYKSEMEAAKAQWAKEKEQLASSTNDSIPQSTLDELHELQSYKSEMESAKVKWAKEKEQLKMHNDSLGKEYAALNKELMQLSGADDTSALTQQIDTLERQLAAARKEIREIRNASGTEKSSNANGTDKNSSASDQFCVLCEQPGHDQTHCPTQYAHSK</sequence>
<keyword evidence="5" id="KW-1185">Reference proteome</keyword>
<gene>
    <name evidence="4" type="ORF">DAKH74_032570</name>
</gene>
<dbReference type="Proteomes" id="UP001377567">
    <property type="component" value="Unassembled WGS sequence"/>
</dbReference>
<accession>A0AAV5RZ09</accession>
<dbReference type="SUPFAM" id="SSF74924">
    <property type="entry name" value="Cap-Gly domain"/>
    <property type="match status" value="1"/>
</dbReference>
<dbReference type="GO" id="GO:0003676">
    <property type="term" value="F:nucleic acid binding"/>
    <property type="evidence" value="ECO:0007669"/>
    <property type="project" value="InterPro"/>
</dbReference>
<protein>
    <submittedName>
        <fullName evidence="4">Bik1 protein</fullName>
    </submittedName>
</protein>
<keyword evidence="1" id="KW-0175">Coiled coil</keyword>
<organism evidence="4 5">
    <name type="scientific">Maudiozyma humilis</name>
    <name type="common">Sour dough yeast</name>
    <name type="synonym">Kazachstania humilis</name>
    <dbReference type="NCBI Taxonomy" id="51915"/>
    <lineage>
        <taxon>Eukaryota</taxon>
        <taxon>Fungi</taxon>
        <taxon>Dikarya</taxon>
        <taxon>Ascomycota</taxon>
        <taxon>Saccharomycotina</taxon>
        <taxon>Saccharomycetes</taxon>
        <taxon>Saccharomycetales</taxon>
        <taxon>Saccharomycetaceae</taxon>
        <taxon>Maudiozyma</taxon>
    </lineage>
</organism>